<keyword evidence="2" id="KW-0472">Membrane</keyword>
<evidence type="ECO:0000256" key="1">
    <source>
        <dbReference type="ARBA" id="ARBA00022801"/>
    </source>
</evidence>
<dbReference type="EMBL" id="CAJNOJ010000047">
    <property type="protein sequence ID" value="CAF0951824.1"/>
    <property type="molecule type" value="Genomic_DNA"/>
</dbReference>
<dbReference type="GO" id="GO:0004252">
    <property type="term" value="F:serine-type endopeptidase activity"/>
    <property type="evidence" value="ECO:0007669"/>
    <property type="project" value="TreeGrafter"/>
</dbReference>
<proteinExistence type="predicted"/>
<feature type="chain" id="PRO_5035599591" description="Peptidase S9 prolyl oligopeptidase catalytic domain-containing protein" evidence="3">
    <location>
        <begin position="19"/>
        <end position="709"/>
    </location>
</feature>
<dbReference type="Pfam" id="PF00326">
    <property type="entry name" value="Peptidase_S9"/>
    <property type="match status" value="1"/>
</dbReference>
<dbReference type="Proteomes" id="UP000663828">
    <property type="component" value="Unassembled WGS sequence"/>
</dbReference>
<evidence type="ECO:0000313" key="6">
    <source>
        <dbReference type="EMBL" id="CAF0951824.1"/>
    </source>
</evidence>
<dbReference type="InterPro" id="IPR029058">
    <property type="entry name" value="AB_hydrolase_fold"/>
</dbReference>
<accession>A0A814CP78</accession>
<keyword evidence="2" id="KW-1133">Transmembrane helix</keyword>
<dbReference type="GO" id="GO:0006508">
    <property type="term" value="P:proteolysis"/>
    <property type="evidence" value="ECO:0007669"/>
    <property type="project" value="InterPro"/>
</dbReference>
<keyword evidence="3" id="KW-0732">Signal</keyword>
<dbReference type="EMBL" id="CAJNOR010000545">
    <property type="protein sequence ID" value="CAF0943937.1"/>
    <property type="molecule type" value="Genomic_DNA"/>
</dbReference>
<keyword evidence="1" id="KW-0378">Hydrolase</keyword>
<keyword evidence="7" id="KW-1185">Reference proteome</keyword>
<gene>
    <name evidence="6" type="ORF">EDS130_LOCUS12381</name>
    <name evidence="5" type="ORF">XAT740_LOCUS10276</name>
</gene>
<dbReference type="InterPro" id="IPR011042">
    <property type="entry name" value="6-blade_b-propeller_TolB-like"/>
</dbReference>
<name>A0A814CP78_ADIRI</name>
<evidence type="ECO:0000313" key="7">
    <source>
        <dbReference type="Proteomes" id="UP000663828"/>
    </source>
</evidence>
<dbReference type="AlphaFoldDB" id="A0A814CP78"/>
<protein>
    <recommendedName>
        <fullName evidence="4">Peptidase S9 prolyl oligopeptidase catalytic domain-containing protein</fullName>
    </recommendedName>
</protein>
<organism evidence="5 7">
    <name type="scientific">Adineta ricciae</name>
    <name type="common">Rotifer</name>
    <dbReference type="NCBI Taxonomy" id="249248"/>
    <lineage>
        <taxon>Eukaryota</taxon>
        <taxon>Metazoa</taxon>
        <taxon>Spiralia</taxon>
        <taxon>Gnathifera</taxon>
        <taxon>Rotifera</taxon>
        <taxon>Eurotatoria</taxon>
        <taxon>Bdelloidea</taxon>
        <taxon>Adinetida</taxon>
        <taxon>Adinetidae</taxon>
        <taxon>Adineta</taxon>
    </lineage>
</organism>
<dbReference type="InterPro" id="IPR001375">
    <property type="entry name" value="Peptidase_S9_cat"/>
</dbReference>
<feature type="signal peptide" evidence="3">
    <location>
        <begin position="1"/>
        <end position="18"/>
    </location>
</feature>
<dbReference type="SUPFAM" id="SSF82171">
    <property type="entry name" value="DPP6 N-terminal domain-like"/>
    <property type="match status" value="1"/>
</dbReference>
<dbReference type="PANTHER" id="PTHR42776:SF27">
    <property type="entry name" value="DIPEPTIDYL PEPTIDASE FAMILY MEMBER 6"/>
    <property type="match status" value="1"/>
</dbReference>
<keyword evidence="2" id="KW-0812">Transmembrane</keyword>
<feature type="transmembrane region" description="Helical" evidence="2">
    <location>
        <begin position="688"/>
        <end position="707"/>
    </location>
</feature>
<dbReference type="SUPFAM" id="SSF53474">
    <property type="entry name" value="alpha/beta-Hydrolases"/>
    <property type="match status" value="1"/>
</dbReference>
<dbReference type="OrthoDB" id="416344at2759"/>
<evidence type="ECO:0000259" key="4">
    <source>
        <dbReference type="Pfam" id="PF00326"/>
    </source>
</evidence>
<comment type="caution">
    <text evidence="5">The sequence shown here is derived from an EMBL/GenBank/DDBJ whole genome shotgun (WGS) entry which is preliminary data.</text>
</comment>
<dbReference type="Gene3D" id="2.120.10.30">
    <property type="entry name" value="TolB, C-terminal domain"/>
    <property type="match status" value="1"/>
</dbReference>
<dbReference type="Proteomes" id="UP000663852">
    <property type="component" value="Unassembled WGS sequence"/>
</dbReference>
<evidence type="ECO:0000256" key="3">
    <source>
        <dbReference type="SAM" id="SignalP"/>
    </source>
</evidence>
<feature type="domain" description="Peptidase S9 prolyl oligopeptidase catalytic" evidence="4">
    <location>
        <begin position="473"/>
        <end position="676"/>
    </location>
</feature>
<dbReference type="Gene3D" id="3.40.50.1820">
    <property type="entry name" value="alpha/beta hydrolase"/>
    <property type="match status" value="1"/>
</dbReference>
<dbReference type="PANTHER" id="PTHR42776">
    <property type="entry name" value="SERINE PEPTIDASE S9 FAMILY MEMBER"/>
    <property type="match status" value="1"/>
</dbReference>
<evidence type="ECO:0000313" key="5">
    <source>
        <dbReference type="EMBL" id="CAF0943937.1"/>
    </source>
</evidence>
<evidence type="ECO:0000256" key="2">
    <source>
        <dbReference type="SAM" id="Phobius"/>
    </source>
</evidence>
<reference evidence="5" key="1">
    <citation type="submission" date="2021-02" db="EMBL/GenBank/DDBJ databases">
        <authorList>
            <person name="Nowell W R."/>
        </authorList>
    </citation>
    <scope>NUCLEOTIDE SEQUENCE</scope>
</reference>
<sequence>MIFVVLVLQLLLCSFAETKPKLTQDEFFNYVDYPTVSVSPTGEYLFYEEMRPSWETNSFVRKLWLYDIRQQQKRLITADSTDFFFPMWSPSGKWITFFVNNHLMANTSRRSLERSETADQYMYFYSVSTNKIIPVQIQNIQPSVATWSNSDTVLYIVGPGLSSREEDDAYRKEWKDVINYRQTKPGEGSTIYEIKIDTTDSLISAELSIVYNASLLINELLYVSYEEQLVFTSKSRVYEDLDNFEIYSIHLNQPSSSFLRLTSLEGIEQNLQLSNDGKHILFRLWALSSGRIQTTQRRLYSLDLITLQIGRLGANFNGVITEFTIKPDGGVYFIGQLGLNVQVYTQESLTDDVMYRQGWNGTYERFSSPSNRTGGPIAFAFSSLERPKEIYLAESIDRLGFAKTITDENRLFTQRDLPHATAYHWRNTEDNREIEGILHYPPGKLTEKNLPLLVLIHGGPNAASVNELQATWNWATMAATEGWLVLEPNYRGSTGYGDEFLDELRHRLLSLPGQDILMGVDQLIKDGIADSQRLAVGGYSYGGFLTNWLITQTTRFNAALSGAGGAEHASGWGTMDLPVLLSYLHGGFPWQVPNVYSSESPIYHMSKVRTPTHIVVGENDVRVDADQSFILERCLHYLGVPVQLLILPKEGHAIANYPWSGRIKVREELKWLHQYGNQTLPKESAANIISFSFTLLSLVICTFCFSFQN</sequence>